<dbReference type="SUPFAM" id="SSF48179">
    <property type="entry name" value="6-phosphogluconate dehydrogenase C-terminal domain-like"/>
    <property type="match status" value="1"/>
</dbReference>
<feature type="active site" evidence="3">
    <location>
        <position position="173"/>
    </location>
</feature>
<evidence type="ECO:0000256" key="2">
    <source>
        <dbReference type="ARBA" id="ARBA00023027"/>
    </source>
</evidence>
<reference evidence="6 7" key="1">
    <citation type="submission" date="2020-02" db="EMBL/GenBank/DDBJ databases">
        <authorList>
            <person name="Chen W.-M."/>
        </authorList>
    </citation>
    <scope>NUCLEOTIDE SEQUENCE [LARGE SCALE GENOMIC DNA]</scope>
    <source>
        <strain evidence="6 7">KMS-5</strain>
    </source>
</reference>
<dbReference type="RefSeq" id="WP_164625332.1">
    <property type="nucleotide sequence ID" value="NZ_JAAIVJ010000005.1"/>
</dbReference>
<dbReference type="PANTHER" id="PTHR43060">
    <property type="entry name" value="3-HYDROXYISOBUTYRATE DEHYDROGENASE-LIKE 1, MITOCHONDRIAL-RELATED"/>
    <property type="match status" value="1"/>
</dbReference>
<evidence type="ECO:0000259" key="5">
    <source>
        <dbReference type="Pfam" id="PF14833"/>
    </source>
</evidence>
<dbReference type="Pfam" id="PF14833">
    <property type="entry name" value="NAD_binding_11"/>
    <property type="match status" value="1"/>
</dbReference>
<dbReference type="InterPro" id="IPR015815">
    <property type="entry name" value="HIBADH-related"/>
</dbReference>
<dbReference type="Pfam" id="PF03446">
    <property type="entry name" value="NAD_binding_2"/>
    <property type="match status" value="1"/>
</dbReference>
<dbReference type="PIRSF" id="PIRSF000103">
    <property type="entry name" value="HIBADH"/>
    <property type="match status" value="1"/>
</dbReference>
<gene>
    <name evidence="6" type="ORF">G4Z14_10125</name>
</gene>
<protein>
    <submittedName>
        <fullName evidence="6">NAD(P)-dependent oxidoreductase</fullName>
    </submittedName>
</protein>
<accession>A0A6M0QVZ0</accession>
<keyword evidence="1" id="KW-0560">Oxidoreductase</keyword>
<organism evidence="6 7">
    <name type="scientific">Tabrizicola oligotrophica</name>
    <dbReference type="NCBI Taxonomy" id="2710650"/>
    <lineage>
        <taxon>Bacteria</taxon>
        <taxon>Pseudomonadati</taxon>
        <taxon>Pseudomonadota</taxon>
        <taxon>Alphaproteobacteria</taxon>
        <taxon>Rhodobacterales</taxon>
        <taxon>Paracoccaceae</taxon>
        <taxon>Tabrizicola</taxon>
    </lineage>
</organism>
<name>A0A6M0QVZ0_9RHOB</name>
<keyword evidence="7" id="KW-1185">Reference proteome</keyword>
<dbReference type="InterPro" id="IPR029154">
    <property type="entry name" value="HIBADH-like_NADP-bd"/>
</dbReference>
<dbReference type="InterPro" id="IPR013328">
    <property type="entry name" value="6PGD_dom2"/>
</dbReference>
<dbReference type="InterPro" id="IPR006115">
    <property type="entry name" value="6PGDH_NADP-bd"/>
</dbReference>
<evidence type="ECO:0000313" key="7">
    <source>
        <dbReference type="Proteomes" id="UP000477782"/>
    </source>
</evidence>
<evidence type="ECO:0000259" key="4">
    <source>
        <dbReference type="Pfam" id="PF03446"/>
    </source>
</evidence>
<comment type="caution">
    <text evidence="6">The sequence shown here is derived from an EMBL/GenBank/DDBJ whole genome shotgun (WGS) entry which is preliminary data.</text>
</comment>
<dbReference type="GO" id="GO:0051287">
    <property type="term" value="F:NAD binding"/>
    <property type="evidence" value="ECO:0007669"/>
    <property type="project" value="InterPro"/>
</dbReference>
<dbReference type="SUPFAM" id="SSF51735">
    <property type="entry name" value="NAD(P)-binding Rossmann-fold domains"/>
    <property type="match status" value="1"/>
</dbReference>
<dbReference type="AlphaFoldDB" id="A0A6M0QVZ0"/>
<feature type="domain" description="6-phosphogluconate dehydrogenase NADP-binding" evidence="4">
    <location>
        <begin position="7"/>
        <end position="164"/>
    </location>
</feature>
<evidence type="ECO:0000256" key="3">
    <source>
        <dbReference type="PIRSR" id="PIRSR000103-1"/>
    </source>
</evidence>
<dbReference type="EMBL" id="JAAIVJ010000005">
    <property type="protein sequence ID" value="NEY90652.1"/>
    <property type="molecule type" value="Genomic_DNA"/>
</dbReference>
<dbReference type="Proteomes" id="UP000477782">
    <property type="component" value="Unassembled WGS sequence"/>
</dbReference>
<evidence type="ECO:0000256" key="1">
    <source>
        <dbReference type="ARBA" id="ARBA00023002"/>
    </source>
</evidence>
<sequence length="297" mass="31091">MTAAKETIGFVGIGLMGHGMARNIVEKGYPLAVVAHRNRAPVEDLVARGATEAASLEALARGSSIVFLCLTGSPEVAAAVSALKPGLAKGSVLVDCSTSDPTVTLRLAAELAEIGVDFVDAPLSRTPKEAWEGTLDCMVGATADIFARVRPVIATWAAKIVHIGGVGDGHKMKLLNNFLSLGYAALYSEALALSRKVGIPVAEFDKVIRGGRMDCGFYQTFMGYALEGNREAHKFTIGNAYKDMRYVEAMANAATVATPLASAIKNSFALAMATGGDGPTDFVPHLSDFVARANGLD</sequence>
<evidence type="ECO:0000313" key="6">
    <source>
        <dbReference type="EMBL" id="NEY90652.1"/>
    </source>
</evidence>
<dbReference type="PANTHER" id="PTHR43060:SF15">
    <property type="entry name" value="3-HYDROXYISOBUTYRATE DEHYDROGENASE-LIKE 1, MITOCHONDRIAL-RELATED"/>
    <property type="match status" value="1"/>
</dbReference>
<dbReference type="InterPro" id="IPR008927">
    <property type="entry name" value="6-PGluconate_DH-like_C_sf"/>
</dbReference>
<dbReference type="GO" id="GO:0050661">
    <property type="term" value="F:NADP binding"/>
    <property type="evidence" value="ECO:0007669"/>
    <property type="project" value="InterPro"/>
</dbReference>
<feature type="domain" description="3-hydroxyisobutyrate dehydrogenase-like NAD-binding" evidence="5">
    <location>
        <begin position="167"/>
        <end position="277"/>
    </location>
</feature>
<dbReference type="Gene3D" id="3.40.50.720">
    <property type="entry name" value="NAD(P)-binding Rossmann-like Domain"/>
    <property type="match status" value="1"/>
</dbReference>
<keyword evidence="2" id="KW-0520">NAD</keyword>
<dbReference type="InterPro" id="IPR036291">
    <property type="entry name" value="NAD(P)-bd_dom_sf"/>
</dbReference>
<dbReference type="Gene3D" id="1.10.1040.10">
    <property type="entry name" value="N-(1-d-carboxylethyl)-l-norvaline Dehydrogenase, domain 2"/>
    <property type="match status" value="1"/>
</dbReference>
<proteinExistence type="predicted"/>
<dbReference type="GO" id="GO:0016491">
    <property type="term" value="F:oxidoreductase activity"/>
    <property type="evidence" value="ECO:0007669"/>
    <property type="project" value="UniProtKB-KW"/>
</dbReference>